<dbReference type="EMBL" id="RFLV01000001">
    <property type="protein sequence ID" value="TIH09855.1"/>
    <property type="molecule type" value="Genomic_DNA"/>
</dbReference>
<evidence type="ECO:0000256" key="8">
    <source>
        <dbReference type="ARBA" id="ARBA00023136"/>
    </source>
</evidence>
<evidence type="ECO:0000256" key="5">
    <source>
        <dbReference type="ARBA" id="ARBA00022519"/>
    </source>
</evidence>
<evidence type="ECO:0000256" key="1">
    <source>
        <dbReference type="ARBA" id="ARBA00004377"/>
    </source>
</evidence>
<keyword evidence="8 11" id="KW-0472">Membrane</keyword>
<evidence type="ECO:0000256" key="2">
    <source>
        <dbReference type="ARBA" id="ARBA00021549"/>
    </source>
</evidence>
<evidence type="ECO:0000256" key="11">
    <source>
        <dbReference type="SAM" id="Phobius"/>
    </source>
</evidence>
<keyword evidence="6 11" id="KW-0812">Transmembrane</keyword>
<dbReference type="PROSITE" id="PS00409">
    <property type="entry name" value="PROKAR_NTER_METHYL"/>
    <property type="match status" value="1"/>
</dbReference>
<evidence type="ECO:0000259" key="12">
    <source>
        <dbReference type="Pfam" id="PF12019"/>
    </source>
</evidence>
<dbReference type="Pfam" id="PF12019">
    <property type="entry name" value="GspH"/>
    <property type="match status" value="1"/>
</dbReference>
<dbReference type="NCBIfam" id="TIGR02532">
    <property type="entry name" value="IV_pilin_GFxxxE"/>
    <property type="match status" value="1"/>
</dbReference>
<keyword evidence="14" id="KW-1185">Reference proteome</keyword>
<feature type="transmembrane region" description="Helical" evidence="11">
    <location>
        <begin position="12"/>
        <end position="36"/>
    </location>
</feature>
<protein>
    <recommendedName>
        <fullName evidence="2">Type II secretion system protein H</fullName>
    </recommendedName>
    <alternativeName>
        <fullName evidence="10">General secretion pathway protein H</fullName>
    </alternativeName>
</protein>
<dbReference type="SUPFAM" id="SSF54523">
    <property type="entry name" value="Pili subunits"/>
    <property type="match status" value="1"/>
</dbReference>
<evidence type="ECO:0000256" key="10">
    <source>
        <dbReference type="ARBA" id="ARBA00030775"/>
    </source>
</evidence>
<dbReference type="InterPro" id="IPR012902">
    <property type="entry name" value="N_methyl_site"/>
</dbReference>
<keyword evidence="4" id="KW-0488">Methylation</keyword>
<evidence type="ECO:0000256" key="3">
    <source>
        <dbReference type="ARBA" id="ARBA00022475"/>
    </source>
</evidence>
<comment type="similarity">
    <text evidence="9">Belongs to the GSP H family.</text>
</comment>
<comment type="caution">
    <text evidence="13">The sequence shown here is derived from an EMBL/GenBank/DDBJ whole genome shotgun (WGS) entry which is preliminary data.</text>
</comment>
<evidence type="ECO:0000256" key="6">
    <source>
        <dbReference type="ARBA" id="ARBA00022692"/>
    </source>
</evidence>
<evidence type="ECO:0000313" key="13">
    <source>
        <dbReference type="EMBL" id="TIH09855.1"/>
    </source>
</evidence>
<evidence type="ECO:0000256" key="7">
    <source>
        <dbReference type="ARBA" id="ARBA00022989"/>
    </source>
</evidence>
<dbReference type="Proteomes" id="UP000307541">
    <property type="component" value="Unassembled WGS sequence"/>
</dbReference>
<dbReference type="OrthoDB" id="6120962at2"/>
<sequence length="175" mass="18457">MNRRYKVKLFRGFTLVELMITIAVAGVLLAIAVPSFTDLIRNNRSQAAANELVSAFNAARAEAVKRGRRVSLCPSVNGTSCSGTAWQSGWIVFVDTAASDTTSTATVGTVLNRRSAMPTGATATGGATFIRYSGLGFAPVRQNITVQTSSCTGQNARLISFSSSGRINVQKVACT</sequence>
<dbReference type="GO" id="GO:0005886">
    <property type="term" value="C:plasma membrane"/>
    <property type="evidence" value="ECO:0007669"/>
    <property type="project" value="UniProtKB-SubCell"/>
</dbReference>
<dbReference type="PANTHER" id="PTHR30093">
    <property type="entry name" value="GENERAL SECRETION PATHWAY PROTEIN G"/>
    <property type="match status" value="1"/>
</dbReference>
<keyword evidence="7 11" id="KW-1133">Transmembrane helix</keyword>
<organism evidence="13 14">
    <name type="scientific">Pseudomonas leptonychotis</name>
    <dbReference type="NCBI Taxonomy" id="2448482"/>
    <lineage>
        <taxon>Bacteria</taxon>
        <taxon>Pseudomonadati</taxon>
        <taxon>Pseudomonadota</taxon>
        <taxon>Gammaproteobacteria</taxon>
        <taxon>Pseudomonadales</taxon>
        <taxon>Pseudomonadaceae</taxon>
        <taxon>Pseudomonas</taxon>
    </lineage>
</organism>
<name>A0A4T1ZZ36_9PSED</name>
<dbReference type="GO" id="GO:0015627">
    <property type="term" value="C:type II protein secretion system complex"/>
    <property type="evidence" value="ECO:0007669"/>
    <property type="project" value="InterPro"/>
</dbReference>
<feature type="domain" description="General secretion pathway GspH" evidence="12">
    <location>
        <begin position="48"/>
        <end position="165"/>
    </location>
</feature>
<keyword evidence="5" id="KW-0997">Cell inner membrane</keyword>
<dbReference type="InterPro" id="IPR022346">
    <property type="entry name" value="T2SS_GspH"/>
</dbReference>
<dbReference type="PANTHER" id="PTHR30093:SF41">
    <property type="entry name" value="TYPE II SECRETION SYSTEM PROTEIN H"/>
    <property type="match status" value="1"/>
</dbReference>
<reference evidence="13 14" key="1">
    <citation type="submission" date="2018-10" db="EMBL/GenBank/DDBJ databases">
        <title>Pseudomonas leptonychotis sp. nov., isolated from Weddell seals in Antarctica.</title>
        <authorList>
            <person name="Novakova D."/>
            <person name="Svec P."/>
            <person name="Kralova S."/>
            <person name="Kristofova L."/>
            <person name="Zeman M."/>
            <person name="Pantucek R."/>
            <person name="Maslanova I."/>
            <person name="Sedlacek I."/>
        </authorList>
    </citation>
    <scope>NUCLEOTIDE SEQUENCE [LARGE SCALE GENOMIC DNA]</scope>
    <source>
        <strain evidence="13 14">CCM 8849</strain>
    </source>
</reference>
<keyword evidence="3" id="KW-1003">Cell membrane</keyword>
<dbReference type="GO" id="GO:0015628">
    <property type="term" value="P:protein secretion by the type II secretion system"/>
    <property type="evidence" value="ECO:0007669"/>
    <property type="project" value="InterPro"/>
</dbReference>
<accession>A0A4T1ZZ36</accession>
<gene>
    <name evidence="13" type="ORF">D8779_03930</name>
</gene>
<dbReference type="Gene3D" id="3.55.40.10">
    <property type="entry name" value="minor pseudopilin epsh domain"/>
    <property type="match status" value="1"/>
</dbReference>
<evidence type="ECO:0000256" key="4">
    <source>
        <dbReference type="ARBA" id="ARBA00022481"/>
    </source>
</evidence>
<dbReference type="InterPro" id="IPR045584">
    <property type="entry name" value="Pilin-like"/>
</dbReference>
<dbReference type="AlphaFoldDB" id="A0A4T1ZZ36"/>
<evidence type="ECO:0000256" key="9">
    <source>
        <dbReference type="ARBA" id="ARBA00025772"/>
    </source>
</evidence>
<evidence type="ECO:0000313" key="14">
    <source>
        <dbReference type="Proteomes" id="UP000307541"/>
    </source>
</evidence>
<comment type="subcellular location">
    <subcellularLocation>
        <location evidence="1">Cell inner membrane</location>
        <topology evidence="1">Single-pass membrane protein</topology>
    </subcellularLocation>
</comment>
<dbReference type="Pfam" id="PF07963">
    <property type="entry name" value="N_methyl"/>
    <property type="match status" value="1"/>
</dbReference>
<proteinExistence type="inferred from homology"/>